<dbReference type="AlphaFoldDB" id="A0A2V2WTX3"/>
<feature type="compositionally biased region" description="Gly residues" evidence="1">
    <location>
        <begin position="413"/>
        <end position="440"/>
    </location>
</feature>
<feature type="region of interest" description="Disordered" evidence="1">
    <location>
        <begin position="543"/>
        <end position="600"/>
    </location>
</feature>
<feature type="transmembrane region" description="Helical" evidence="2">
    <location>
        <begin position="262"/>
        <end position="288"/>
    </location>
</feature>
<dbReference type="VEuPathDB" id="TriTrypDB:C3747_54g188"/>
<evidence type="ECO:0000256" key="3">
    <source>
        <dbReference type="SAM" id="SignalP"/>
    </source>
</evidence>
<protein>
    <submittedName>
        <fullName evidence="4">Uncharacterized protein</fullName>
    </submittedName>
</protein>
<dbReference type="VEuPathDB" id="TriTrypDB:TcYC6_0045860"/>
<evidence type="ECO:0000256" key="2">
    <source>
        <dbReference type="SAM" id="Phobius"/>
    </source>
</evidence>
<feature type="signal peptide" evidence="3">
    <location>
        <begin position="1"/>
        <end position="31"/>
    </location>
</feature>
<evidence type="ECO:0000313" key="5">
    <source>
        <dbReference type="Proteomes" id="UP000246078"/>
    </source>
</evidence>
<dbReference type="VEuPathDB" id="TriTrypDB:TcCLB.509153.20"/>
<dbReference type="VEuPathDB" id="TriTrypDB:TcBrA4_0088010"/>
<keyword evidence="2" id="KW-0472">Membrane</keyword>
<evidence type="ECO:0000256" key="1">
    <source>
        <dbReference type="SAM" id="MobiDB-lite"/>
    </source>
</evidence>
<gene>
    <name evidence="4" type="ORF">C3747_54g188</name>
</gene>
<feature type="chain" id="PRO_5015865696" evidence="3">
    <location>
        <begin position="32"/>
        <end position="618"/>
    </location>
</feature>
<sequence length="618" mass="64155">MPLDVVWTRLLARGAFFLFLTLLLATSGGAAHSLAVYPIVEDPLVNYSVVASQRCEDAGMRLAAPDSLEKAKHMESLLSRCSSSTGSVLFGAQVVECDATISLFLFKDVFSEPSSPVAGDAELCDSLAGAAGRKNVPGMFGGTLGLPFYHVDFKDCKHPNCIRPVLLDYDPAQRYGFEKPQSNEMNLLVWKLKKTEDGKTLFSWEGVCSKGTAGCPFKGVQKPFIPNQVICESDGPMTDLAAICFESYVDTTEAKKPVDGNLWIIVAAVGSGVLILALLVIIFSTNSWRQRRDMKRREESEDISAPYKSKRENGSSLKLQHQGSLAGEGMQRQGSFAGGEMPRQGSFAGGGMPRQGSFAGGGMQRQGSFAGGGMPRQGSFAGGGMQRQGSFAGGGMQRQGSFAGGEMPRQGSFAGGGMQRQGSFAGGGMPRPGGFPGGGMQHSKSFSGVGMPRPGGFPVVGMPRPGGFPVVGMPRPGGFAGGGMPRQGSFAGGGISRQGSFAGGGMPRQGSFAGGGISRQGSFAGGGMPRPGGFPGGGMQHQGSLAGGGMQHQGSLAGGGMQRQGSLAGGGMQHQGSLAGGGLSRQGSFSDAEEIRGETKDDVKLKRRVSFTGTYVLL</sequence>
<feature type="region of interest" description="Disordered" evidence="1">
    <location>
        <begin position="291"/>
        <end position="450"/>
    </location>
</feature>
<dbReference type="OMA" id="EMPRQGS"/>
<keyword evidence="2" id="KW-0812">Transmembrane</keyword>
<dbReference type="VEuPathDB" id="TriTrypDB:ECC02_006001"/>
<dbReference type="VEuPathDB" id="TriTrypDB:TcG_01602"/>
<accession>A0A2V2WTX3</accession>
<organism evidence="4 5">
    <name type="scientific">Trypanosoma cruzi</name>
    <dbReference type="NCBI Taxonomy" id="5693"/>
    <lineage>
        <taxon>Eukaryota</taxon>
        <taxon>Discoba</taxon>
        <taxon>Euglenozoa</taxon>
        <taxon>Kinetoplastea</taxon>
        <taxon>Metakinetoplastina</taxon>
        <taxon>Trypanosomatida</taxon>
        <taxon>Trypanosomatidae</taxon>
        <taxon>Trypanosoma</taxon>
        <taxon>Schizotrypanum</taxon>
    </lineage>
</organism>
<comment type="caution">
    <text evidence="4">The sequence shown here is derived from an EMBL/GenBank/DDBJ whole genome shotgun (WGS) entry which is preliminary data.</text>
</comment>
<dbReference type="OrthoDB" id="10360688at2759"/>
<feature type="compositionally biased region" description="Polar residues" evidence="1">
    <location>
        <begin position="314"/>
        <end position="323"/>
    </location>
</feature>
<proteinExistence type="predicted"/>
<dbReference type="VEuPathDB" id="TriTrypDB:TCDM_01873"/>
<name>A0A2V2WTX3_TRYCR</name>
<evidence type="ECO:0000313" key="4">
    <source>
        <dbReference type="EMBL" id="PWV12066.1"/>
    </source>
</evidence>
<dbReference type="VEuPathDB" id="TriTrypDB:C4B63_30g222"/>
<dbReference type="Proteomes" id="UP000246078">
    <property type="component" value="Unassembled WGS sequence"/>
</dbReference>
<dbReference type="EMBL" id="PRFC01000054">
    <property type="protein sequence ID" value="PWV12066.1"/>
    <property type="molecule type" value="Genomic_DNA"/>
</dbReference>
<feature type="compositionally biased region" description="Gly residues" evidence="1">
    <location>
        <begin position="543"/>
        <end position="584"/>
    </location>
</feature>
<feature type="compositionally biased region" description="Gly residues" evidence="1">
    <location>
        <begin position="347"/>
        <end position="397"/>
    </location>
</feature>
<keyword evidence="2" id="KW-1133">Transmembrane helix</keyword>
<reference evidence="4 5" key="1">
    <citation type="journal article" date="2018" name="Microb. Genom.">
        <title>Expanding an expanded genome: long-read sequencing of Trypanosoma cruzi.</title>
        <authorList>
            <person name="Berna L."/>
            <person name="Rodriguez M."/>
            <person name="Chiribao M.L."/>
            <person name="Parodi-Talice A."/>
            <person name="Pita S."/>
            <person name="Rijo G."/>
            <person name="Alvarez-Valin F."/>
            <person name="Robello C."/>
        </authorList>
    </citation>
    <scope>NUCLEOTIDE SEQUENCE [LARGE SCALE GENOMIC DNA]</scope>
    <source>
        <strain evidence="4 5">TCC</strain>
    </source>
</reference>
<keyword evidence="3" id="KW-0732">Signal</keyword>
<dbReference type="VEuPathDB" id="TriTrypDB:BCY84_16446"/>
<dbReference type="VEuPathDB" id="TriTrypDB:TcCLB.510305.70"/>
<dbReference type="VEuPathDB" id="TriTrypDB:TcCL_ESM02252"/>